<reference evidence="2 3" key="1">
    <citation type="journal article" date="2020" name="Nat. Food">
        <title>A phased Vanilla planifolia genome enables genetic improvement of flavour and production.</title>
        <authorList>
            <person name="Hasing T."/>
            <person name="Tang H."/>
            <person name="Brym M."/>
            <person name="Khazi F."/>
            <person name="Huang T."/>
            <person name="Chambers A.H."/>
        </authorList>
    </citation>
    <scope>NUCLEOTIDE SEQUENCE [LARGE SCALE GENOMIC DNA]</scope>
    <source>
        <tissue evidence="2">Leaf</tissue>
    </source>
</reference>
<dbReference type="AlphaFoldDB" id="A0A835Q6Q2"/>
<feature type="compositionally biased region" description="Basic and acidic residues" evidence="1">
    <location>
        <begin position="54"/>
        <end position="66"/>
    </location>
</feature>
<evidence type="ECO:0000256" key="1">
    <source>
        <dbReference type="SAM" id="MobiDB-lite"/>
    </source>
</evidence>
<organism evidence="2 3">
    <name type="scientific">Vanilla planifolia</name>
    <name type="common">Vanilla</name>
    <dbReference type="NCBI Taxonomy" id="51239"/>
    <lineage>
        <taxon>Eukaryota</taxon>
        <taxon>Viridiplantae</taxon>
        <taxon>Streptophyta</taxon>
        <taxon>Embryophyta</taxon>
        <taxon>Tracheophyta</taxon>
        <taxon>Spermatophyta</taxon>
        <taxon>Magnoliopsida</taxon>
        <taxon>Liliopsida</taxon>
        <taxon>Asparagales</taxon>
        <taxon>Orchidaceae</taxon>
        <taxon>Vanilloideae</taxon>
        <taxon>Vanilleae</taxon>
        <taxon>Vanilla</taxon>
    </lineage>
</organism>
<evidence type="ECO:0000313" key="3">
    <source>
        <dbReference type="Proteomes" id="UP000636800"/>
    </source>
</evidence>
<sequence length="74" mass="7835">MAGEEGKSTGRRMLARREATGGAECHVDHSQGDGDGPIVRLGIQDVLVEDDDRKDDADGGEQHLLHPEVVGDGT</sequence>
<keyword evidence="3" id="KW-1185">Reference proteome</keyword>
<feature type="compositionally biased region" description="Basic and acidic residues" evidence="1">
    <location>
        <begin position="15"/>
        <end position="32"/>
    </location>
</feature>
<name>A0A835Q6Q2_VANPL</name>
<dbReference type="EMBL" id="JADCNL010000009">
    <property type="protein sequence ID" value="KAG0466669.1"/>
    <property type="molecule type" value="Genomic_DNA"/>
</dbReference>
<dbReference type="OrthoDB" id="689975at2759"/>
<protein>
    <submittedName>
        <fullName evidence="2">Uncharacterized protein</fullName>
    </submittedName>
</protein>
<evidence type="ECO:0000313" key="2">
    <source>
        <dbReference type="EMBL" id="KAG0466669.1"/>
    </source>
</evidence>
<feature type="region of interest" description="Disordered" evidence="1">
    <location>
        <begin position="1"/>
        <end position="74"/>
    </location>
</feature>
<dbReference type="Proteomes" id="UP000636800">
    <property type="component" value="Unassembled WGS sequence"/>
</dbReference>
<proteinExistence type="predicted"/>
<comment type="caution">
    <text evidence="2">The sequence shown here is derived from an EMBL/GenBank/DDBJ whole genome shotgun (WGS) entry which is preliminary data.</text>
</comment>
<accession>A0A835Q6Q2</accession>
<gene>
    <name evidence="2" type="ORF">HPP92_018249</name>
</gene>